<evidence type="ECO:0000256" key="2">
    <source>
        <dbReference type="ARBA" id="ARBA00022448"/>
    </source>
</evidence>
<dbReference type="InterPro" id="IPR023996">
    <property type="entry name" value="TonB-dep_OMP_SusC/RagA"/>
</dbReference>
<dbReference type="InterPro" id="IPR039426">
    <property type="entry name" value="TonB-dep_rcpt-like"/>
</dbReference>
<name>A0AAW6M4B1_9BACE</name>
<dbReference type="InterPro" id="IPR036942">
    <property type="entry name" value="Beta-barrel_TonB_sf"/>
</dbReference>
<evidence type="ECO:0000256" key="3">
    <source>
        <dbReference type="ARBA" id="ARBA00022452"/>
    </source>
</evidence>
<comment type="subcellular location">
    <subcellularLocation>
        <location evidence="1 7">Cell outer membrane</location>
        <topology evidence="1 7">Multi-pass membrane protein</topology>
    </subcellularLocation>
</comment>
<dbReference type="InterPro" id="IPR008969">
    <property type="entry name" value="CarboxyPept-like_regulatory"/>
</dbReference>
<comment type="similarity">
    <text evidence="7">Belongs to the TonB-dependent receptor family.</text>
</comment>
<feature type="signal peptide" evidence="8">
    <location>
        <begin position="1"/>
        <end position="28"/>
    </location>
</feature>
<dbReference type="NCBIfam" id="TIGR04056">
    <property type="entry name" value="OMP_RagA_SusC"/>
    <property type="match status" value="1"/>
</dbReference>
<dbReference type="AlphaFoldDB" id="A0AAW6M4B1"/>
<sequence length="1091" mass="121516">MKQNVKSMKNRLLLLLVLLSFVPIGVFAQNITVKGTVLDSQGETIIGATVTEKGKTSNGVITDLEGRFSLNVPKGKKIVVSYVGMETQEVDAVSGKDLKITMRDDAQSLDEVVVLGYGSKARKDLTGSVGSISGAKLAAVPVASAAEALQGKIAGVQVTTIDGAPGAEINIRVRGGTSVTQSNQPLYIVDGFQADNINDIPPTDIQSIDVLKDASLTAIYGAKGGNGVVIVTTKSAQQGKMKVEFNAYAQMRTLARKLDLLDTYEFVRYQLDNVINNNSDLYKWRGNFGNPKDIDLYKNRGTNDWQDEIMGGHPMSYMYNVTLNGGSEKLRFNTSITHHDENGILMGSGVRRTNVNIKINAQLSPKLKLLINPRISVRRDMGAGADNVGKGGIINVLRYRPTNGLREFTHKAPETIDADEEKYFEYTNPRGDIDQNFELKHSWSFTNQASLEWTPIKGLVLRSDLAQFMSFSDNNRFYGYLTDTGVKNNNLPVAEITDGRSDQYTWTNTISYGLSLKEMHNISVLMGQEVQHRQNKSNFSSARYFPKEILPRRALNNMALGETFKTTSSISSPERTASFFGQASYNYDHKYLLSATFRADGSTKFAPGNQWGFFPAISGAWVLSREPWLENNAIISNLKLRAAIGMAGNNRITDDMWRYQYVVNATGGPGFGESKINGEPFYVNSGGGTFPNTKIKWETTITRNVAIDLGLFGERLTITPEFYWNTTRDLLYKSPIPSTTGYSEQMQNIGQVTNKGFELTINGTIIQKKDFLLSANFTFGLNKSRVDKLNNTDDVLWTHSSRWKGADDDYCLKVGDQLGLIYGYVYDGIYGFDEFDRTTTANYTPKLDENGNQIPVNCDALFGTAPGRPKFKNIVDHANGREDDVNIVDANDRVVIGNTNPDFTGGFGFSGQWKDFDFTCNFNYMVGFDVNNATAYTLSSSKDNKNNYFNVLSDFKAGNRWVYTNELGERILANSVLSSYIDRYYEPLNANATLWNPKDIGKNVTHSYFIEDGSFLRLQDVTVGYTLPKNISRKFGVERLRVYFTGSNLWLLTGYSGYDPEVDVQTGLTPGMDYNRYPRSRNFLFGLNLSF</sequence>
<dbReference type="EMBL" id="JARFID010000026">
    <property type="protein sequence ID" value="MDE8696496.1"/>
    <property type="molecule type" value="Genomic_DNA"/>
</dbReference>
<evidence type="ECO:0000313" key="10">
    <source>
        <dbReference type="EMBL" id="MDE8696496.1"/>
    </source>
</evidence>
<keyword evidence="6 7" id="KW-0998">Cell outer membrane</keyword>
<dbReference type="InterPro" id="IPR023997">
    <property type="entry name" value="TonB-dep_OMP_SusC/RagA_CS"/>
</dbReference>
<keyword evidence="4 7" id="KW-0812">Transmembrane</keyword>
<dbReference type="Gene3D" id="2.60.40.1120">
    <property type="entry name" value="Carboxypeptidase-like, regulatory domain"/>
    <property type="match status" value="1"/>
</dbReference>
<dbReference type="FunFam" id="2.170.130.10:FF:000008">
    <property type="entry name" value="SusC/RagA family TonB-linked outer membrane protein"/>
    <property type="match status" value="1"/>
</dbReference>
<accession>A0AAW6M4B1</accession>
<dbReference type="PROSITE" id="PS52016">
    <property type="entry name" value="TONB_DEPENDENT_REC_3"/>
    <property type="match status" value="1"/>
</dbReference>
<comment type="caution">
    <text evidence="10">The sequence shown here is derived from an EMBL/GenBank/DDBJ whole genome shotgun (WGS) entry which is preliminary data.</text>
</comment>
<keyword evidence="5 7" id="KW-0472">Membrane</keyword>
<evidence type="ECO:0000256" key="7">
    <source>
        <dbReference type="PROSITE-ProRule" id="PRU01360"/>
    </source>
</evidence>
<dbReference type="InterPro" id="IPR012910">
    <property type="entry name" value="Plug_dom"/>
</dbReference>
<dbReference type="Proteomes" id="UP001221924">
    <property type="component" value="Unassembled WGS sequence"/>
</dbReference>
<dbReference type="Gene3D" id="2.170.130.10">
    <property type="entry name" value="TonB-dependent receptor, plug domain"/>
    <property type="match status" value="1"/>
</dbReference>
<evidence type="ECO:0000259" key="9">
    <source>
        <dbReference type="Pfam" id="PF07715"/>
    </source>
</evidence>
<reference evidence="10" key="1">
    <citation type="submission" date="2023-03" db="EMBL/GenBank/DDBJ databases">
        <title>DFI Biobank Strains.</title>
        <authorList>
            <person name="Mostad J."/>
            <person name="Paddock L."/>
            <person name="Medina S."/>
            <person name="Waligurski E."/>
            <person name="Barat B."/>
            <person name="Smith R."/>
            <person name="Burgo V."/>
            <person name="Metcalfe C."/>
            <person name="Woodson C."/>
            <person name="Sundararajan A."/>
            <person name="Ramaswamy R."/>
            <person name="Lin H."/>
            <person name="Pamer E.G."/>
        </authorList>
    </citation>
    <scope>NUCLEOTIDE SEQUENCE</scope>
    <source>
        <strain evidence="10">DFI.9.5</strain>
    </source>
</reference>
<organism evidence="10 11">
    <name type="scientific">Bacteroides cellulosilyticus</name>
    <dbReference type="NCBI Taxonomy" id="246787"/>
    <lineage>
        <taxon>Bacteria</taxon>
        <taxon>Pseudomonadati</taxon>
        <taxon>Bacteroidota</taxon>
        <taxon>Bacteroidia</taxon>
        <taxon>Bacteroidales</taxon>
        <taxon>Bacteroidaceae</taxon>
        <taxon>Bacteroides</taxon>
    </lineage>
</organism>
<dbReference type="GO" id="GO:0009279">
    <property type="term" value="C:cell outer membrane"/>
    <property type="evidence" value="ECO:0007669"/>
    <property type="project" value="UniProtKB-SubCell"/>
</dbReference>
<gene>
    <name evidence="10" type="ORF">PZH42_20525</name>
</gene>
<dbReference type="Gene3D" id="2.40.170.20">
    <property type="entry name" value="TonB-dependent receptor, beta-barrel domain"/>
    <property type="match status" value="1"/>
</dbReference>
<dbReference type="NCBIfam" id="TIGR04057">
    <property type="entry name" value="SusC_RagA_signa"/>
    <property type="match status" value="1"/>
</dbReference>
<evidence type="ECO:0000256" key="6">
    <source>
        <dbReference type="ARBA" id="ARBA00023237"/>
    </source>
</evidence>
<evidence type="ECO:0000256" key="8">
    <source>
        <dbReference type="SAM" id="SignalP"/>
    </source>
</evidence>
<proteinExistence type="inferred from homology"/>
<dbReference type="FunFam" id="2.60.40.1120:FF:000003">
    <property type="entry name" value="Outer membrane protein Omp121"/>
    <property type="match status" value="1"/>
</dbReference>
<feature type="chain" id="PRO_5043834977" evidence="8">
    <location>
        <begin position="29"/>
        <end position="1091"/>
    </location>
</feature>
<evidence type="ECO:0000256" key="5">
    <source>
        <dbReference type="ARBA" id="ARBA00023136"/>
    </source>
</evidence>
<keyword evidence="3 7" id="KW-1134">Transmembrane beta strand</keyword>
<dbReference type="Pfam" id="PF13715">
    <property type="entry name" value="CarbopepD_reg_2"/>
    <property type="match status" value="1"/>
</dbReference>
<dbReference type="RefSeq" id="WP_240053507.1">
    <property type="nucleotide sequence ID" value="NZ_CAXKYC010000024.1"/>
</dbReference>
<feature type="domain" description="TonB-dependent receptor plug" evidence="9">
    <location>
        <begin position="123"/>
        <end position="228"/>
    </location>
</feature>
<dbReference type="InterPro" id="IPR037066">
    <property type="entry name" value="Plug_dom_sf"/>
</dbReference>
<dbReference type="SUPFAM" id="SSF49464">
    <property type="entry name" value="Carboxypeptidase regulatory domain-like"/>
    <property type="match status" value="1"/>
</dbReference>
<keyword evidence="8" id="KW-0732">Signal</keyword>
<keyword evidence="2 7" id="KW-0813">Transport</keyword>
<evidence type="ECO:0000256" key="4">
    <source>
        <dbReference type="ARBA" id="ARBA00022692"/>
    </source>
</evidence>
<evidence type="ECO:0000256" key="1">
    <source>
        <dbReference type="ARBA" id="ARBA00004571"/>
    </source>
</evidence>
<dbReference type="SUPFAM" id="SSF56935">
    <property type="entry name" value="Porins"/>
    <property type="match status" value="1"/>
</dbReference>
<evidence type="ECO:0000313" key="11">
    <source>
        <dbReference type="Proteomes" id="UP001221924"/>
    </source>
</evidence>
<dbReference type="Pfam" id="PF07715">
    <property type="entry name" value="Plug"/>
    <property type="match status" value="1"/>
</dbReference>
<keyword evidence="10" id="KW-0675">Receptor</keyword>
<protein>
    <submittedName>
        <fullName evidence="10">TonB-dependent receptor</fullName>
    </submittedName>
</protein>